<protein>
    <submittedName>
        <fullName evidence="6">Transcriptional repressor IclR</fullName>
    </submittedName>
</protein>
<name>A0A644TC51_9ZZZZ</name>
<dbReference type="InterPro" id="IPR014757">
    <property type="entry name" value="Tscrpt_reg_IclR_C"/>
</dbReference>
<dbReference type="GO" id="GO:0003700">
    <property type="term" value="F:DNA-binding transcription factor activity"/>
    <property type="evidence" value="ECO:0007669"/>
    <property type="project" value="TreeGrafter"/>
</dbReference>
<dbReference type="SUPFAM" id="SSF55781">
    <property type="entry name" value="GAF domain-like"/>
    <property type="match status" value="1"/>
</dbReference>
<dbReference type="GO" id="GO:0045892">
    <property type="term" value="P:negative regulation of DNA-templated transcription"/>
    <property type="evidence" value="ECO:0007669"/>
    <property type="project" value="TreeGrafter"/>
</dbReference>
<feature type="domain" description="IclR-ED" evidence="5">
    <location>
        <begin position="63"/>
        <end position="247"/>
    </location>
</feature>
<dbReference type="Gene3D" id="3.30.450.40">
    <property type="match status" value="1"/>
</dbReference>
<proteinExistence type="predicted"/>
<dbReference type="InterPro" id="IPR029016">
    <property type="entry name" value="GAF-like_dom_sf"/>
</dbReference>
<dbReference type="PANTHER" id="PTHR30136">
    <property type="entry name" value="HELIX-TURN-HELIX TRANSCRIPTIONAL REGULATOR, ICLR FAMILY"/>
    <property type="match status" value="1"/>
</dbReference>
<sequence length="264" mass="28842">MSESAGKALDILFYLARVEDEVSLARLSKETGMNKATALRYLAVLESRGVVEKRPSGWSLGLSLFELGSKVPVRALVVEKVRPLIEGLARESGESSNLACLAGDSAIYLDRAEANRSLRMRSVPGDRLPLHCTGVGKAILSQLPEEHMRAVLGSAPLHRFSEHTLVEPEDVIREARRAKEQGYGVDRDEYEVGLTCYAMPLRLPGSDFAGAVSISGPSARMRNPETKERFLELLSQASHEAMRAMQAYEPNQKTLAAEVSSTSS</sequence>
<organism evidence="6">
    <name type="scientific">bioreactor metagenome</name>
    <dbReference type="NCBI Taxonomy" id="1076179"/>
    <lineage>
        <taxon>unclassified sequences</taxon>
        <taxon>metagenomes</taxon>
        <taxon>ecological metagenomes</taxon>
    </lineage>
</organism>
<evidence type="ECO:0000256" key="3">
    <source>
        <dbReference type="ARBA" id="ARBA00023163"/>
    </source>
</evidence>
<dbReference type="InterPro" id="IPR036390">
    <property type="entry name" value="WH_DNA-bd_sf"/>
</dbReference>
<dbReference type="Pfam" id="PF01614">
    <property type="entry name" value="IclR_C"/>
    <property type="match status" value="1"/>
</dbReference>
<evidence type="ECO:0000256" key="2">
    <source>
        <dbReference type="ARBA" id="ARBA00023125"/>
    </source>
</evidence>
<comment type="caution">
    <text evidence="6">The sequence shown here is derived from an EMBL/GenBank/DDBJ whole genome shotgun (WGS) entry which is preliminary data.</text>
</comment>
<keyword evidence="3" id="KW-0804">Transcription</keyword>
<keyword evidence="1" id="KW-0805">Transcription regulation</keyword>
<dbReference type="SMART" id="SM00346">
    <property type="entry name" value="HTH_ICLR"/>
    <property type="match status" value="1"/>
</dbReference>
<dbReference type="PANTHER" id="PTHR30136:SF24">
    <property type="entry name" value="HTH-TYPE TRANSCRIPTIONAL REPRESSOR ALLR"/>
    <property type="match status" value="1"/>
</dbReference>
<reference evidence="6" key="1">
    <citation type="submission" date="2019-08" db="EMBL/GenBank/DDBJ databases">
        <authorList>
            <person name="Kucharzyk K."/>
            <person name="Murdoch R.W."/>
            <person name="Higgins S."/>
            <person name="Loffler F."/>
        </authorList>
    </citation>
    <scope>NUCLEOTIDE SEQUENCE</scope>
</reference>
<feature type="domain" description="HTH iclR-type" evidence="4">
    <location>
        <begin position="2"/>
        <end position="62"/>
    </location>
</feature>
<keyword evidence="2" id="KW-0238">DNA-binding</keyword>
<evidence type="ECO:0000256" key="1">
    <source>
        <dbReference type="ARBA" id="ARBA00023015"/>
    </source>
</evidence>
<dbReference type="InterPro" id="IPR005471">
    <property type="entry name" value="Tscrpt_reg_IclR_N"/>
</dbReference>
<gene>
    <name evidence="6" type="primary">iclR_1</name>
    <name evidence="6" type="ORF">SDC9_10161</name>
</gene>
<dbReference type="GO" id="GO:0003677">
    <property type="term" value="F:DNA binding"/>
    <property type="evidence" value="ECO:0007669"/>
    <property type="project" value="UniProtKB-KW"/>
</dbReference>
<dbReference type="EMBL" id="VSSQ01000025">
    <property type="protein sequence ID" value="MPL64506.1"/>
    <property type="molecule type" value="Genomic_DNA"/>
</dbReference>
<dbReference type="PROSITE" id="PS51077">
    <property type="entry name" value="HTH_ICLR"/>
    <property type="match status" value="1"/>
</dbReference>
<dbReference type="Pfam" id="PF09339">
    <property type="entry name" value="HTH_IclR"/>
    <property type="match status" value="1"/>
</dbReference>
<dbReference type="InterPro" id="IPR036388">
    <property type="entry name" value="WH-like_DNA-bd_sf"/>
</dbReference>
<evidence type="ECO:0000313" key="6">
    <source>
        <dbReference type="EMBL" id="MPL64506.1"/>
    </source>
</evidence>
<accession>A0A644TC51</accession>
<evidence type="ECO:0000259" key="4">
    <source>
        <dbReference type="PROSITE" id="PS51077"/>
    </source>
</evidence>
<evidence type="ECO:0000259" key="5">
    <source>
        <dbReference type="PROSITE" id="PS51078"/>
    </source>
</evidence>
<dbReference type="PROSITE" id="PS51078">
    <property type="entry name" value="ICLR_ED"/>
    <property type="match status" value="1"/>
</dbReference>
<dbReference type="InterPro" id="IPR050707">
    <property type="entry name" value="HTH_MetabolicPath_Reg"/>
</dbReference>
<dbReference type="SUPFAM" id="SSF46785">
    <property type="entry name" value="Winged helix' DNA-binding domain"/>
    <property type="match status" value="1"/>
</dbReference>
<dbReference type="AlphaFoldDB" id="A0A644TC51"/>
<dbReference type="Gene3D" id="1.10.10.10">
    <property type="entry name" value="Winged helix-like DNA-binding domain superfamily/Winged helix DNA-binding domain"/>
    <property type="match status" value="1"/>
</dbReference>